<feature type="compositionally biased region" description="Polar residues" evidence="1">
    <location>
        <begin position="295"/>
        <end position="307"/>
    </location>
</feature>
<reference evidence="2 3" key="1">
    <citation type="journal article" date="2016" name="Genome Biol. Evol.">
        <title>Gene Family Evolution Reflects Adaptation to Soil Environmental Stressors in the Genome of the Collembolan Orchesella cincta.</title>
        <authorList>
            <person name="Faddeeva-Vakhrusheva A."/>
            <person name="Derks M.F."/>
            <person name="Anvar S.Y."/>
            <person name="Agamennone V."/>
            <person name="Suring W."/>
            <person name="Smit S."/>
            <person name="van Straalen N.M."/>
            <person name="Roelofs D."/>
        </authorList>
    </citation>
    <scope>NUCLEOTIDE SEQUENCE [LARGE SCALE GENOMIC DNA]</scope>
    <source>
        <tissue evidence="2">Mixed pool</tissue>
    </source>
</reference>
<name>A0A1D2NAA1_ORCCI</name>
<comment type="caution">
    <text evidence="2">The sequence shown here is derived from an EMBL/GenBank/DDBJ whole genome shotgun (WGS) entry which is preliminary data.</text>
</comment>
<dbReference type="EMBL" id="LJIJ01000122">
    <property type="protein sequence ID" value="ODN02167.1"/>
    <property type="molecule type" value="Genomic_DNA"/>
</dbReference>
<gene>
    <name evidence="2" type="ORF">Ocin01_04501</name>
</gene>
<evidence type="ECO:0000313" key="2">
    <source>
        <dbReference type="EMBL" id="ODN02167.1"/>
    </source>
</evidence>
<accession>A0A1D2NAA1</accession>
<feature type="compositionally biased region" description="Basic and acidic residues" evidence="1">
    <location>
        <begin position="280"/>
        <end position="294"/>
    </location>
</feature>
<organism evidence="2 3">
    <name type="scientific">Orchesella cincta</name>
    <name type="common">Springtail</name>
    <name type="synonym">Podura cincta</name>
    <dbReference type="NCBI Taxonomy" id="48709"/>
    <lineage>
        <taxon>Eukaryota</taxon>
        <taxon>Metazoa</taxon>
        <taxon>Ecdysozoa</taxon>
        <taxon>Arthropoda</taxon>
        <taxon>Hexapoda</taxon>
        <taxon>Collembola</taxon>
        <taxon>Entomobryomorpha</taxon>
        <taxon>Entomobryoidea</taxon>
        <taxon>Orchesellidae</taxon>
        <taxon>Orchesellinae</taxon>
        <taxon>Orchesella</taxon>
    </lineage>
</organism>
<protein>
    <submittedName>
        <fullName evidence="2">Uncharacterized protein</fullName>
    </submittedName>
</protein>
<proteinExistence type="predicted"/>
<evidence type="ECO:0000256" key="1">
    <source>
        <dbReference type="SAM" id="MobiDB-lite"/>
    </source>
</evidence>
<sequence>MNVSSSSSKHAVENEDEVYLGVTWKDVDKLNDEQFAIIDHPSCWEAIGLSEAKIRNNPRLMKLMNRPRNQIVKLPEASAVVMQFYCANCNGIPFPWAPDASAHLPNKTEEDVSQAVYLCKQGHPICRTCIKSFNNCSFDQIDYRCVYQTKGAQQPKPKTGKPPRSHYLRKIRETIGEFEKGKKACLMERSVFKCMFLTKMVNSTEFACKYFYNWCAFRGCGMELQNHEESCPHAVKQKEPETEQVGESANDDDCEILKLSFDDVVSEGRKMIASALKTHGDQIDKKQLHQRESKYATSPNSESSLQLDDSETDG</sequence>
<dbReference type="Proteomes" id="UP000094527">
    <property type="component" value="Unassembled WGS sequence"/>
</dbReference>
<dbReference type="AlphaFoldDB" id="A0A1D2NAA1"/>
<feature type="region of interest" description="Disordered" evidence="1">
    <location>
        <begin position="280"/>
        <end position="314"/>
    </location>
</feature>
<evidence type="ECO:0000313" key="3">
    <source>
        <dbReference type="Proteomes" id="UP000094527"/>
    </source>
</evidence>
<keyword evidence="3" id="KW-1185">Reference proteome</keyword>